<evidence type="ECO:0000256" key="3">
    <source>
        <dbReference type="ARBA" id="ARBA00022946"/>
    </source>
</evidence>
<dbReference type="EMBL" id="ML996090">
    <property type="protein sequence ID" value="KAF2149875.1"/>
    <property type="molecule type" value="Genomic_DNA"/>
</dbReference>
<accession>A0A9P4IY58</accession>
<keyword evidence="4" id="KW-0689">Ribosomal protein</keyword>
<evidence type="ECO:0000256" key="1">
    <source>
        <dbReference type="ARBA" id="ARBA00004173"/>
    </source>
</evidence>
<gene>
    <name evidence="8" type="ORF">K461DRAFT_35359</name>
</gene>
<comment type="similarity">
    <text evidence="2">Belongs to the mitochondrion-specific ribosomal protein mS29 family.</text>
</comment>
<comment type="caution">
    <text evidence="8">The sequence shown here is derived from an EMBL/GenBank/DDBJ whole genome shotgun (WGS) entry which is preliminary data.</text>
</comment>
<reference evidence="8" key="1">
    <citation type="journal article" date="2020" name="Stud. Mycol.">
        <title>101 Dothideomycetes genomes: a test case for predicting lifestyles and emergence of pathogens.</title>
        <authorList>
            <person name="Haridas S."/>
            <person name="Albert R."/>
            <person name="Binder M."/>
            <person name="Bloem J."/>
            <person name="Labutti K."/>
            <person name="Salamov A."/>
            <person name="Andreopoulos B."/>
            <person name="Baker S."/>
            <person name="Barry K."/>
            <person name="Bills G."/>
            <person name="Bluhm B."/>
            <person name="Cannon C."/>
            <person name="Castanera R."/>
            <person name="Culley D."/>
            <person name="Daum C."/>
            <person name="Ezra D."/>
            <person name="Gonzalez J."/>
            <person name="Henrissat B."/>
            <person name="Kuo A."/>
            <person name="Liang C."/>
            <person name="Lipzen A."/>
            <person name="Lutzoni F."/>
            <person name="Magnuson J."/>
            <person name="Mondo S."/>
            <person name="Nolan M."/>
            <person name="Ohm R."/>
            <person name="Pangilinan J."/>
            <person name="Park H.-J."/>
            <person name="Ramirez L."/>
            <person name="Alfaro M."/>
            <person name="Sun H."/>
            <person name="Tritt A."/>
            <person name="Yoshinaga Y."/>
            <person name="Zwiers L.-H."/>
            <person name="Turgeon B."/>
            <person name="Goodwin S."/>
            <person name="Spatafora J."/>
            <person name="Crous P."/>
            <person name="Grigoriev I."/>
        </authorList>
    </citation>
    <scope>NUCLEOTIDE SEQUENCE</scope>
    <source>
        <strain evidence="8">CBS 260.36</strain>
    </source>
</reference>
<protein>
    <recommendedName>
        <fullName evidence="7">Small ribosomal subunit protein mS29</fullName>
    </recommendedName>
</protein>
<keyword evidence="9" id="KW-1185">Reference proteome</keyword>
<evidence type="ECO:0000256" key="2">
    <source>
        <dbReference type="ARBA" id="ARBA00009863"/>
    </source>
</evidence>
<dbReference type="Pfam" id="PF10236">
    <property type="entry name" value="DAP3"/>
    <property type="match status" value="1"/>
</dbReference>
<sequence>MASHICLRCLVRPSVSSFISLSSISSPASIASFSTTSAVASSVGKKIPKKKPAAAKTKTGGFTLARRGARSPATSAARKDPAAIRAQRKRIVLSNPNALLVPGLQELTIENVLSSKPGTILTLSNESIDALRAAEAFKHTQGWNLFRQPSTLVTEQTREVAELINGIEQEGETNRNVYREVVVGEKGAGKSVVALQTMAIALQQGWVVIHIPEDLSQGQTTYIPTRSSSGSTLYTQPDYTASLLARISNANEPVLSTLTLSKSHSFPIPIQPNISLSRLCDLGSSDPSIAPSIFTALLSELTSPSSESHPRPPLLFSVDSIPHILRPSAYLDREARPIHAFDLALVDTFVSLLSGKTSLPNGGIVQAVDTGSNRPPAAALDAHVRGKEATRALAPFMTPYSPPDERVLAALKGVAVRTVSGVSRIEARGVMEYYARSGVMRGVVDETRVGEAWTLAGGGVMAELEASLTRLRV</sequence>
<dbReference type="InterPro" id="IPR019368">
    <property type="entry name" value="Ribosomal_mS29"/>
</dbReference>
<dbReference type="PANTHER" id="PTHR12810">
    <property type="entry name" value="MITOCHONDRIAL 28S RIBOSOMAL PROTEIN S29"/>
    <property type="match status" value="1"/>
</dbReference>
<evidence type="ECO:0000256" key="5">
    <source>
        <dbReference type="ARBA" id="ARBA00023128"/>
    </source>
</evidence>
<evidence type="ECO:0000256" key="6">
    <source>
        <dbReference type="ARBA" id="ARBA00023274"/>
    </source>
</evidence>
<keyword evidence="5" id="KW-0496">Mitochondrion</keyword>
<evidence type="ECO:0000256" key="4">
    <source>
        <dbReference type="ARBA" id="ARBA00022980"/>
    </source>
</evidence>
<evidence type="ECO:0000256" key="7">
    <source>
        <dbReference type="ARBA" id="ARBA00035140"/>
    </source>
</evidence>
<keyword evidence="3" id="KW-0809">Transit peptide</keyword>
<dbReference type="Proteomes" id="UP000799439">
    <property type="component" value="Unassembled WGS sequence"/>
</dbReference>
<dbReference type="GO" id="GO:0005763">
    <property type="term" value="C:mitochondrial small ribosomal subunit"/>
    <property type="evidence" value="ECO:0007669"/>
    <property type="project" value="TreeGrafter"/>
</dbReference>
<dbReference type="PANTHER" id="PTHR12810:SF0">
    <property type="entry name" value="SMALL RIBOSOMAL SUBUNIT PROTEIN MS29"/>
    <property type="match status" value="1"/>
</dbReference>
<dbReference type="AlphaFoldDB" id="A0A9P4IY58"/>
<name>A0A9P4IY58_9PEZI</name>
<evidence type="ECO:0000313" key="8">
    <source>
        <dbReference type="EMBL" id="KAF2149875.1"/>
    </source>
</evidence>
<keyword evidence="6" id="KW-0687">Ribonucleoprotein</keyword>
<dbReference type="GO" id="GO:0003735">
    <property type="term" value="F:structural constituent of ribosome"/>
    <property type="evidence" value="ECO:0007669"/>
    <property type="project" value="TreeGrafter"/>
</dbReference>
<comment type="subcellular location">
    <subcellularLocation>
        <location evidence="1">Mitochondrion</location>
    </subcellularLocation>
</comment>
<proteinExistence type="inferred from homology"/>
<dbReference type="OrthoDB" id="274828at2759"/>
<evidence type="ECO:0000313" key="9">
    <source>
        <dbReference type="Proteomes" id="UP000799439"/>
    </source>
</evidence>
<organism evidence="8 9">
    <name type="scientific">Myriangium duriaei CBS 260.36</name>
    <dbReference type="NCBI Taxonomy" id="1168546"/>
    <lineage>
        <taxon>Eukaryota</taxon>
        <taxon>Fungi</taxon>
        <taxon>Dikarya</taxon>
        <taxon>Ascomycota</taxon>
        <taxon>Pezizomycotina</taxon>
        <taxon>Dothideomycetes</taxon>
        <taxon>Dothideomycetidae</taxon>
        <taxon>Myriangiales</taxon>
        <taxon>Myriangiaceae</taxon>
        <taxon>Myriangium</taxon>
    </lineage>
</organism>